<evidence type="ECO:0000256" key="1">
    <source>
        <dbReference type="SAM" id="SignalP"/>
    </source>
</evidence>
<feature type="chain" id="PRO_5038838135" description="Cell wall-binding repeat-containing protein" evidence="1">
    <location>
        <begin position="27"/>
        <end position="172"/>
    </location>
</feature>
<comment type="caution">
    <text evidence="2">The sequence shown here is derived from an EMBL/GenBank/DDBJ whole genome shotgun (WGS) entry which is preliminary data.</text>
</comment>
<evidence type="ECO:0000313" key="3">
    <source>
        <dbReference type="Proteomes" id="UP000285138"/>
    </source>
</evidence>
<dbReference type="AlphaFoldDB" id="A0A424YFX5"/>
<dbReference type="EMBL" id="QZAA01000111">
    <property type="protein sequence ID" value="RQD76765.1"/>
    <property type="molecule type" value="Genomic_DNA"/>
</dbReference>
<protein>
    <recommendedName>
        <fullName evidence="4">Cell wall-binding repeat-containing protein</fullName>
    </recommendedName>
</protein>
<dbReference type="Proteomes" id="UP000285138">
    <property type="component" value="Unassembled WGS sequence"/>
</dbReference>
<dbReference type="Pfam" id="PF04122">
    <property type="entry name" value="CW_binding_2"/>
    <property type="match status" value="1"/>
</dbReference>
<dbReference type="Gene3D" id="3.40.50.12090">
    <property type="match status" value="1"/>
</dbReference>
<gene>
    <name evidence="2" type="ORF">D5R97_04075</name>
</gene>
<keyword evidence="1" id="KW-0732">Signal</keyword>
<name>A0A424YFX5_9FIRM</name>
<accession>A0A424YFX5</accession>
<evidence type="ECO:0000313" key="2">
    <source>
        <dbReference type="EMBL" id="RQD76765.1"/>
    </source>
</evidence>
<reference evidence="2 3" key="1">
    <citation type="submission" date="2018-08" db="EMBL/GenBank/DDBJ databases">
        <title>The metabolism and importance of syntrophic acetate oxidation coupled to methane or sulfide production in haloalkaline environments.</title>
        <authorList>
            <person name="Timmers P.H.A."/>
            <person name="Vavourakis C.D."/>
            <person name="Sorokin D.Y."/>
            <person name="Sinninghe Damste J.S."/>
            <person name="Muyzer G."/>
            <person name="Stams A.J.M."/>
            <person name="Plugge C.M."/>
        </authorList>
    </citation>
    <scope>NUCLEOTIDE SEQUENCE [LARGE SCALE GENOMIC DNA]</scope>
    <source>
        <strain evidence="2">MSAO_Bac1</strain>
    </source>
</reference>
<proteinExistence type="predicted"/>
<evidence type="ECO:0008006" key="4">
    <source>
        <dbReference type="Google" id="ProtNLM"/>
    </source>
</evidence>
<feature type="signal peptide" evidence="1">
    <location>
        <begin position="1"/>
        <end position="26"/>
    </location>
</feature>
<sequence>MARNQKYLITALCGLLLVTGFFLGQAGQATSTSQAGTSRDPLVTESYLEERLKDLKAEAEEPGEGVEFDGKTVIIATGEEPYDAQAAAPLASSRGAVLLLTPSSRLSSSARETLEVLEPEEIFLMGGEVALSSQVENDIGEVSPQAALKRIQGADRYETAAEIVRETTGLSW</sequence>
<dbReference type="InterPro" id="IPR007253">
    <property type="entry name" value="Cell_wall-bd_2"/>
</dbReference>
<organism evidence="2 3">
    <name type="scientific">Candidatus Syntrophonatronum acetioxidans</name>
    <dbReference type="NCBI Taxonomy" id="1795816"/>
    <lineage>
        <taxon>Bacteria</taxon>
        <taxon>Bacillati</taxon>
        <taxon>Bacillota</taxon>
        <taxon>Clostridia</taxon>
        <taxon>Eubacteriales</taxon>
        <taxon>Syntrophomonadaceae</taxon>
        <taxon>Candidatus Syntrophonatronum</taxon>
    </lineage>
</organism>